<accession>A0A162EC79</accession>
<dbReference type="FunFam" id="3.30.70.260:FF:000001">
    <property type="entry name" value="Acetolactate synthase, small subunit"/>
    <property type="match status" value="1"/>
</dbReference>
<dbReference type="Gene3D" id="3.30.70.1150">
    <property type="entry name" value="ACT-like. Chain A, domain 2"/>
    <property type="match status" value="1"/>
</dbReference>
<comment type="catalytic activity">
    <reaction evidence="7 8">
        <text>2 pyruvate + H(+) = (2S)-2-acetolactate + CO2</text>
        <dbReference type="Rhea" id="RHEA:25249"/>
        <dbReference type="ChEBI" id="CHEBI:15361"/>
        <dbReference type="ChEBI" id="CHEBI:15378"/>
        <dbReference type="ChEBI" id="CHEBI:16526"/>
        <dbReference type="ChEBI" id="CHEBI:58476"/>
        <dbReference type="EC" id="2.2.1.6"/>
    </reaction>
</comment>
<dbReference type="Proteomes" id="UP000075806">
    <property type="component" value="Unassembled WGS sequence"/>
</dbReference>
<gene>
    <name evidence="10" type="ORF">AZF04_05750</name>
</gene>
<evidence type="ECO:0000256" key="4">
    <source>
        <dbReference type="ARBA" id="ARBA00011744"/>
    </source>
</evidence>
<proteinExistence type="inferred from homology"/>
<dbReference type="UniPathway" id="UPA00049">
    <property type="reaction ID" value="UER00059"/>
</dbReference>
<comment type="pathway">
    <text evidence="2 8">Amino-acid biosynthesis; L-valine biosynthesis; L-valine from pyruvate: step 1/4.</text>
</comment>
<dbReference type="InterPro" id="IPR004789">
    <property type="entry name" value="Acetalactate_synth_ssu"/>
</dbReference>
<keyword evidence="8" id="KW-0808">Transferase</keyword>
<dbReference type="NCBIfam" id="TIGR00119">
    <property type="entry name" value="acolac_sm"/>
    <property type="match status" value="1"/>
</dbReference>
<evidence type="ECO:0000256" key="6">
    <source>
        <dbReference type="ARBA" id="ARBA00023304"/>
    </source>
</evidence>
<keyword evidence="6 8" id="KW-0100">Branched-chain amino acid biosynthesis</keyword>
<dbReference type="AlphaFoldDB" id="A0A162EC79"/>
<evidence type="ECO:0000256" key="2">
    <source>
        <dbReference type="ARBA" id="ARBA00005025"/>
    </source>
</evidence>
<dbReference type="GO" id="GO:0009097">
    <property type="term" value="P:isoleucine biosynthetic process"/>
    <property type="evidence" value="ECO:0007669"/>
    <property type="project" value="UniProtKB-UniRule"/>
</dbReference>
<dbReference type="GO" id="GO:0005829">
    <property type="term" value="C:cytosol"/>
    <property type="evidence" value="ECO:0007669"/>
    <property type="project" value="TreeGrafter"/>
</dbReference>
<evidence type="ECO:0000256" key="8">
    <source>
        <dbReference type="RuleBase" id="RU368092"/>
    </source>
</evidence>
<comment type="caution">
    <text evidence="10">The sequence shown here is derived from an EMBL/GenBank/DDBJ whole genome shotgun (WGS) entry which is preliminary data.</text>
</comment>
<dbReference type="Gene3D" id="3.30.70.260">
    <property type="match status" value="1"/>
</dbReference>
<dbReference type="EC" id="2.2.1.6" evidence="8"/>
<dbReference type="SUPFAM" id="SSF55021">
    <property type="entry name" value="ACT-like"/>
    <property type="match status" value="2"/>
</dbReference>
<dbReference type="OrthoDB" id="9787365at2"/>
<comment type="pathway">
    <text evidence="1 8">Amino-acid biosynthesis; L-isoleucine biosynthesis; L-isoleucine from 2-oxobutanoate: step 1/4.</text>
</comment>
<name>A0A162EC79_9BACI</name>
<evidence type="ECO:0000256" key="1">
    <source>
        <dbReference type="ARBA" id="ARBA00004974"/>
    </source>
</evidence>
<dbReference type="PANTHER" id="PTHR30239:SF0">
    <property type="entry name" value="ACETOLACTATE SYNTHASE SMALL SUBUNIT 1, CHLOROPLASTIC"/>
    <property type="match status" value="1"/>
</dbReference>
<dbReference type="InterPro" id="IPR054480">
    <property type="entry name" value="AHAS_small-like_ACT"/>
</dbReference>
<keyword evidence="11" id="KW-1185">Reference proteome</keyword>
<dbReference type="InterPro" id="IPR019455">
    <property type="entry name" value="Acetolactate_synth_ssu_C"/>
</dbReference>
<evidence type="ECO:0000256" key="3">
    <source>
        <dbReference type="ARBA" id="ARBA00006341"/>
    </source>
</evidence>
<dbReference type="InterPro" id="IPR027271">
    <property type="entry name" value="Acetolactate_synth/TF_NikR_C"/>
</dbReference>
<evidence type="ECO:0000313" key="11">
    <source>
        <dbReference type="Proteomes" id="UP000075806"/>
    </source>
</evidence>
<reference evidence="10" key="1">
    <citation type="submission" date="2016-02" db="EMBL/GenBank/DDBJ databases">
        <title>Genome sequence of Bacillus trypoxylicola KCTC 13244(T).</title>
        <authorList>
            <person name="Jeong H."/>
            <person name="Park S.-H."/>
            <person name="Choi S.-K."/>
        </authorList>
    </citation>
    <scope>NUCLEOTIDE SEQUENCE [LARGE SCALE GENOMIC DNA]</scope>
    <source>
        <strain evidence="10">KCTC 13244</strain>
    </source>
</reference>
<dbReference type="FunFam" id="3.30.70.1150:FF:000001">
    <property type="entry name" value="Acetolactate synthase small subunit"/>
    <property type="match status" value="1"/>
</dbReference>
<organism evidence="10 11">
    <name type="scientific">Alkalihalobacillus trypoxylicola</name>
    <dbReference type="NCBI Taxonomy" id="519424"/>
    <lineage>
        <taxon>Bacteria</taxon>
        <taxon>Bacillati</taxon>
        <taxon>Bacillota</taxon>
        <taxon>Bacilli</taxon>
        <taxon>Bacillales</taxon>
        <taxon>Bacillaceae</taxon>
        <taxon>Alkalihalobacillus</taxon>
    </lineage>
</organism>
<dbReference type="STRING" id="519424.AZF04_05750"/>
<evidence type="ECO:0000313" key="10">
    <source>
        <dbReference type="EMBL" id="KYG32269.1"/>
    </source>
</evidence>
<evidence type="ECO:0000256" key="5">
    <source>
        <dbReference type="ARBA" id="ARBA00022605"/>
    </source>
</evidence>
<dbReference type="GO" id="GO:1990610">
    <property type="term" value="F:acetolactate synthase regulator activity"/>
    <property type="evidence" value="ECO:0007669"/>
    <property type="project" value="UniProtKB-UniRule"/>
</dbReference>
<sequence>MKRTLTALVNNSSGVLNRITGLFARRHYNIESITVGVTENPAISRMTFVVQVDNMSNIEQVTKQLNKQVDVLKVKDITDESIIARELALIKIVVTPQQRAEVAALVNPFRASILDVGKESMTVQITGDDQKVETFIDLLKPYGIKDIARTGITAFNRGSSKKSSHDINRLTLIN</sequence>
<keyword evidence="5 8" id="KW-0028">Amino-acid biosynthesis</keyword>
<evidence type="ECO:0000256" key="7">
    <source>
        <dbReference type="ARBA" id="ARBA00048670"/>
    </source>
</evidence>
<dbReference type="PANTHER" id="PTHR30239">
    <property type="entry name" value="ACETOLACTATE SYNTHASE SMALL SUBUNIT"/>
    <property type="match status" value="1"/>
</dbReference>
<dbReference type="InterPro" id="IPR045865">
    <property type="entry name" value="ACT-like_dom_sf"/>
</dbReference>
<feature type="domain" description="ACT" evidence="9">
    <location>
        <begin position="4"/>
        <end position="79"/>
    </location>
</feature>
<comment type="function">
    <text evidence="8">Catalyzes the conversion of 2 pyruvate molecules into acetolactate in the first common step of the biosynthetic pathway of the branched-amino acids such as leucine, isoleucine, and valine.</text>
</comment>
<evidence type="ECO:0000259" key="9">
    <source>
        <dbReference type="PROSITE" id="PS51671"/>
    </source>
</evidence>
<dbReference type="PROSITE" id="PS51671">
    <property type="entry name" value="ACT"/>
    <property type="match status" value="1"/>
</dbReference>
<dbReference type="RefSeq" id="WP_045480659.1">
    <property type="nucleotide sequence ID" value="NZ_LTAO01000012.1"/>
</dbReference>
<dbReference type="GO" id="GO:0003984">
    <property type="term" value="F:acetolactate synthase activity"/>
    <property type="evidence" value="ECO:0007669"/>
    <property type="project" value="UniProtKB-UniRule"/>
</dbReference>
<dbReference type="UniPathway" id="UPA00047">
    <property type="reaction ID" value="UER00055"/>
</dbReference>
<dbReference type="NCBIfam" id="NF008864">
    <property type="entry name" value="PRK11895.1"/>
    <property type="match status" value="1"/>
</dbReference>
<dbReference type="GO" id="GO:0009099">
    <property type="term" value="P:L-valine biosynthetic process"/>
    <property type="evidence" value="ECO:0007669"/>
    <property type="project" value="UniProtKB-UniRule"/>
</dbReference>
<comment type="subunit">
    <text evidence="4 8">Dimer of large and small chains.</text>
</comment>
<comment type="similarity">
    <text evidence="3 8">Belongs to the acetolactate synthase small subunit family.</text>
</comment>
<dbReference type="InterPro" id="IPR039557">
    <property type="entry name" value="AHAS_ACT"/>
</dbReference>
<dbReference type="CDD" id="cd04878">
    <property type="entry name" value="ACT_AHAS"/>
    <property type="match status" value="1"/>
</dbReference>
<dbReference type="Pfam" id="PF22629">
    <property type="entry name" value="ACT_AHAS_ss"/>
    <property type="match status" value="1"/>
</dbReference>
<dbReference type="InterPro" id="IPR002912">
    <property type="entry name" value="ACT_dom"/>
</dbReference>
<protein>
    <recommendedName>
        <fullName evidence="8">Acetolactate synthase small subunit</fullName>
        <shortName evidence="8">AHAS</shortName>
        <shortName evidence="8">ALS</shortName>
        <ecNumber evidence="8">2.2.1.6</ecNumber>
    </recommendedName>
    <alternativeName>
        <fullName evidence="8">Acetohydroxy-acid synthase small subunit</fullName>
    </alternativeName>
</protein>
<dbReference type="EMBL" id="LTAO01000012">
    <property type="protein sequence ID" value="KYG32269.1"/>
    <property type="molecule type" value="Genomic_DNA"/>
</dbReference>
<dbReference type="Pfam" id="PF10369">
    <property type="entry name" value="ALS_ss_C"/>
    <property type="match status" value="1"/>
</dbReference>